<evidence type="ECO:0000313" key="1">
    <source>
        <dbReference type="EMBL" id="MCG9966237.1"/>
    </source>
</evidence>
<dbReference type="EMBL" id="JACSDI010000027">
    <property type="protein sequence ID" value="MCG9966237.1"/>
    <property type="molecule type" value="Genomic_DNA"/>
</dbReference>
<evidence type="ECO:0000313" key="2">
    <source>
        <dbReference type="Proteomes" id="UP000829384"/>
    </source>
</evidence>
<dbReference type="RefSeq" id="WP_240132667.1">
    <property type="nucleotide sequence ID" value="NZ_JACSDI010000027.1"/>
</dbReference>
<comment type="caution">
    <text evidence="1">The sequence shown here is derived from an EMBL/GenBank/DDBJ whole genome shotgun (WGS) entry which is preliminary data.</text>
</comment>
<protein>
    <submittedName>
        <fullName evidence="1">Uncharacterized protein</fullName>
    </submittedName>
</protein>
<dbReference type="Proteomes" id="UP000829384">
    <property type="component" value="Unassembled WGS sequence"/>
</dbReference>
<gene>
    <name evidence="1" type="ORF">H9J30_20365</name>
</gene>
<reference evidence="1 2" key="1">
    <citation type="submission" date="2020-08" db="EMBL/GenBank/DDBJ databases">
        <title>Whole genome sequence of Shewanella sp strain PS-2.</title>
        <authorList>
            <person name="Das S.K."/>
        </authorList>
    </citation>
    <scope>NUCLEOTIDE SEQUENCE [LARGE SCALE GENOMIC DNA]</scope>
    <source>
        <strain evidence="1 2">PS-2</strain>
    </source>
</reference>
<organism evidence="1 2">
    <name type="scientific">Shewanella cutis</name>
    <dbReference type="NCBI Taxonomy" id="2766780"/>
    <lineage>
        <taxon>Bacteria</taxon>
        <taxon>Pseudomonadati</taxon>
        <taxon>Pseudomonadota</taxon>
        <taxon>Gammaproteobacteria</taxon>
        <taxon>Alteromonadales</taxon>
        <taxon>Shewanellaceae</taxon>
        <taxon>Shewanella</taxon>
    </lineage>
</organism>
<proteinExistence type="predicted"/>
<accession>A0ABS9R0V3</accession>
<sequence>MSDHYICFIPTTVDYVPKRESQNFAVKLLKCWGFKNIKIETSKYVEFHHCGENFETIHCPHCNSSFSIELWQELMDKDYSKISGFNLSEFTMSCCKKKTTLNNLYYHFPMGFSKFIVRVDDSNLIESHQIYELETVLNCKLKVIYRMC</sequence>
<keyword evidence="2" id="KW-1185">Reference proteome</keyword>
<name>A0ABS9R0V3_9GAMM</name>